<feature type="domain" description="LTD" evidence="3">
    <location>
        <begin position="116"/>
        <end position="251"/>
    </location>
</feature>
<sequence length="474" mass="51247">MNYKELKFLIIGATSGATLAIFVFLIFFSTGHKIVESDNLIARIPIGENIAIAKTQEAAPVVKTTYPTPKPPSGKVAGATNSDNVDPSLGIFTLGNDSEQKTSTKEKSEAPETKCSYQDDSSPAKNPDIIFNEVNWMGSQENSNAEWLEIKNISSKTLTLSGWEIIDLKEQIKYIFPNGLELPQNSLYLIKRGESTLKNISAPIYTGALSNTDEGIKLFNNDCSLVDLVEADPKWPAGDSKNRLSMERGGDLTWHTCTAKSGSTPAERNSNPPEPLDDEQSLSSADPAEQDLANPDPEPASPDPNEGAGETTPTSTPEVIPEPEQQTQEVVDSDPVQITEVMAGTASSTNDEFIELYNPNDQAIDLTGYAIKKKTSSGSESSFVASSRFEGLTIPAGKHFLIVHDGSYTGSVSADLTWPTSYSLAYSNNSVILYNSEGKNISEVSWTEDIQDQSYVCDSRSCSVSSPDPQNSSN</sequence>
<dbReference type="PROSITE" id="PS51841">
    <property type="entry name" value="LTD"/>
    <property type="match status" value="2"/>
</dbReference>
<dbReference type="Gene3D" id="2.60.40.1260">
    <property type="entry name" value="Lamin Tail domain"/>
    <property type="match status" value="2"/>
</dbReference>
<evidence type="ECO:0000256" key="2">
    <source>
        <dbReference type="SAM" id="Phobius"/>
    </source>
</evidence>
<dbReference type="Proteomes" id="UP000229615">
    <property type="component" value="Unassembled WGS sequence"/>
</dbReference>
<feature type="domain" description="LTD" evidence="3">
    <location>
        <begin position="323"/>
        <end position="452"/>
    </location>
</feature>
<evidence type="ECO:0000313" key="4">
    <source>
        <dbReference type="EMBL" id="PIR88650.1"/>
    </source>
</evidence>
<feature type="region of interest" description="Disordered" evidence="1">
    <location>
        <begin position="234"/>
        <end position="334"/>
    </location>
</feature>
<dbReference type="Pfam" id="PF00932">
    <property type="entry name" value="LTD"/>
    <property type="match status" value="2"/>
</dbReference>
<dbReference type="InterPro" id="IPR001322">
    <property type="entry name" value="Lamin_tail_dom"/>
</dbReference>
<dbReference type="SUPFAM" id="SSF74853">
    <property type="entry name" value="Lamin A/C globular tail domain"/>
    <property type="match status" value="2"/>
</dbReference>
<feature type="compositionally biased region" description="Polar residues" evidence="1">
    <location>
        <begin position="255"/>
        <end position="271"/>
    </location>
</feature>
<gene>
    <name evidence="4" type="ORF">COU09_00985</name>
</gene>
<proteinExistence type="predicted"/>
<reference evidence="5" key="1">
    <citation type="submission" date="2017-09" db="EMBL/GenBank/DDBJ databases">
        <title>Depth-based differentiation of microbial function through sediment-hosted aquifers and enrichment of novel symbionts in the deep terrestrial subsurface.</title>
        <authorList>
            <person name="Probst A.J."/>
            <person name="Ladd B."/>
            <person name="Jarett J.K."/>
            <person name="Geller-Mcgrath D.E."/>
            <person name="Sieber C.M.K."/>
            <person name="Emerson J.B."/>
            <person name="Anantharaman K."/>
            <person name="Thomas B.C."/>
            <person name="Malmstrom R."/>
            <person name="Stieglmeier M."/>
            <person name="Klingl A."/>
            <person name="Woyke T."/>
            <person name="Ryan C.M."/>
            <person name="Banfield J.F."/>
        </authorList>
    </citation>
    <scope>NUCLEOTIDE SEQUENCE [LARGE SCALE GENOMIC DNA]</scope>
</reference>
<keyword evidence="2" id="KW-0812">Transmembrane</keyword>
<evidence type="ECO:0000256" key="1">
    <source>
        <dbReference type="SAM" id="MobiDB-lite"/>
    </source>
</evidence>
<feature type="transmembrane region" description="Helical" evidence="2">
    <location>
        <begin position="6"/>
        <end position="28"/>
    </location>
</feature>
<dbReference type="InterPro" id="IPR036415">
    <property type="entry name" value="Lamin_tail_dom_sf"/>
</dbReference>
<dbReference type="EMBL" id="PFBB01000012">
    <property type="protein sequence ID" value="PIR88650.1"/>
    <property type="molecule type" value="Genomic_DNA"/>
</dbReference>
<protein>
    <recommendedName>
        <fullName evidence="3">LTD domain-containing protein</fullName>
    </recommendedName>
</protein>
<evidence type="ECO:0000259" key="3">
    <source>
        <dbReference type="PROSITE" id="PS51841"/>
    </source>
</evidence>
<organism evidence="4 5">
    <name type="scientific">Candidatus Harrisonbacteria bacterium CG10_big_fil_rev_8_21_14_0_10_44_23</name>
    <dbReference type="NCBI Taxonomy" id="1974585"/>
    <lineage>
        <taxon>Bacteria</taxon>
        <taxon>Candidatus Harrisoniibacteriota</taxon>
    </lineage>
</organism>
<comment type="caution">
    <text evidence="4">The sequence shown here is derived from an EMBL/GenBank/DDBJ whole genome shotgun (WGS) entry which is preliminary data.</text>
</comment>
<feature type="compositionally biased region" description="Basic and acidic residues" evidence="1">
    <location>
        <begin position="98"/>
        <end position="112"/>
    </location>
</feature>
<accession>A0A2H0UQI3</accession>
<name>A0A2H0UQI3_9BACT</name>
<keyword evidence="2" id="KW-0472">Membrane</keyword>
<evidence type="ECO:0000313" key="5">
    <source>
        <dbReference type="Proteomes" id="UP000229615"/>
    </source>
</evidence>
<feature type="region of interest" description="Disordered" evidence="1">
    <location>
        <begin position="63"/>
        <end position="126"/>
    </location>
</feature>
<feature type="compositionally biased region" description="Basic and acidic residues" evidence="1">
    <location>
        <begin position="240"/>
        <end position="250"/>
    </location>
</feature>
<feature type="compositionally biased region" description="Polar residues" evidence="1">
    <location>
        <begin position="115"/>
        <end position="124"/>
    </location>
</feature>
<dbReference type="AlphaFoldDB" id="A0A2H0UQI3"/>
<keyword evidence="2" id="KW-1133">Transmembrane helix</keyword>